<feature type="transmembrane region" description="Helical" evidence="8">
    <location>
        <begin position="361"/>
        <end position="382"/>
    </location>
</feature>
<comment type="subcellular location">
    <subcellularLocation>
        <location evidence="1">Cell inner membrane</location>
        <topology evidence="1">Multi-pass membrane protein</topology>
    </subcellularLocation>
</comment>
<name>A0A4R3VQ68_9GAMM</name>
<sequence length="433" mass="47876">MCSHHDRHDHGSQHHHDDYMLCPQCDLLLALPVLSHGQKATCPRCKTGLTSRQIEPRKRLIGYAVSALFMLLLANLFPFVSMRVAGIASEITLAQIPKVMVAEDYVSLATVFMLFVQLVPAFSMATLILLCLPVSLPLTLKKSMGKILFHLKSWGMAEIFLAGVLVSFVKLVAYGDIGIETSFIPFVLFCVLQLMAFQKLDRRWLWNTILPPPTLPAAAAVGQSGLSQGLRSCSCCSAILPANQLVCPRCRSRGHARKQHSLQWTLALLITSIMLYIPSNVLPIMVTEALGERMGSTIMSGVIALWGMGSYPVAMVIFVASVMVPSLKMLALAWLCWQANGKTKGTKDSERMHVVYEIVEFVGRWSMIDVFVIAVLSAMVRIGRLMGVYPAIGAVLFAAVVILTMFAAMAFDPRLLWDRRDDVLHKESSVDER</sequence>
<dbReference type="RefSeq" id="WP_268991089.1">
    <property type="nucleotide sequence ID" value="NZ_JAWIZJ010000001.1"/>
</dbReference>
<dbReference type="GO" id="GO:0005886">
    <property type="term" value="C:plasma membrane"/>
    <property type="evidence" value="ECO:0007669"/>
    <property type="project" value="UniProtKB-SubCell"/>
</dbReference>
<dbReference type="InterPro" id="IPR005219">
    <property type="entry name" value="PqiA-like_proteobact"/>
</dbReference>
<dbReference type="Pfam" id="PF04403">
    <property type="entry name" value="PqiA"/>
    <property type="match status" value="2"/>
</dbReference>
<evidence type="ECO:0000256" key="4">
    <source>
        <dbReference type="ARBA" id="ARBA00022519"/>
    </source>
</evidence>
<evidence type="ECO:0000256" key="2">
    <source>
        <dbReference type="ARBA" id="ARBA00007555"/>
    </source>
</evidence>
<dbReference type="Proteomes" id="UP000295433">
    <property type="component" value="Unassembled WGS sequence"/>
</dbReference>
<dbReference type="PANTHER" id="PTHR30462">
    <property type="entry name" value="INTERMEMBRANE TRANSPORT PROTEIN PQIB-RELATED"/>
    <property type="match status" value="1"/>
</dbReference>
<feature type="transmembrane region" description="Helical" evidence="8">
    <location>
        <begin position="388"/>
        <end position="411"/>
    </location>
</feature>
<keyword evidence="5 8" id="KW-0812">Transmembrane</keyword>
<keyword evidence="7 8" id="KW-0472">Membrane</keyword>
<evidence type="ECO:0000256" key="1">
    <source>
        <dbReference type="ARBA" id="ARBA00004429"/>
    </source>
</evidence>
<dbReference type="InterPro" id="IPR051800">
    <property type="entry name" value="PqiA-PqiB_transport"/>
</dbReference>
<keyword evidence="6 8" id="KW-1133">Transmembrane helix</keyword>
<evidence type="ECO:0000256" key="5">
    <source>
        <dbReference type="ARBA" id="ARBA00022692"/>
    </source>
</evidence>
<dbReference type="NCBIfam" id="NF011683">
    <property type="entry name" value="PRK15103.1"/>
    <property type="match status" value="1"/>
</dbReference>
<dbReference type="InterPro" id="IPR007498">
    <property type="entry name" value="PqiA-like"/>
</dbReference>
<evidence type="ECO:0000313" key="10">
    <source>
        <dbReference type="Proteomes" id="UP000295433"/>
    </source>
</evidence>
<organism evidence="9 10">
    <name type="scientific">Samsonia erythrinae</name>
    <dbReference type="NCBI Taxonomy" id="160434"/>
    <lineage>
        <taxon>Bacteria</taxon>
        <taxon>Pseudomonadati</taxon>
        <taxon>Pseudomonadota</taxon>
        <taxon>Gammaproteobacteria</taxon>
        <taxon>Enterobacterales</taxon>
        <taxon>Pectobacteriaceae</taxon>
        <taxon>Samsonia</taxon>
    </lineage>
</organism>
<feature type="transmembrane region" description="Helical" evidence="8">
    <location>
        <begin position="105"/>
        <end position="132"/>
    </location>
</feature>
<accession>A0A4R3VQ68</accession>
<keyword evidence="10" id="KW-1185">Reference proteome</keyword>
<evidence type="ECO:0000256" key="8">
    <source>
        <dbReference type="SAM" id="Phobius"/>
    </source>
</evidence>
<keyword evidence="3" id="KW-1003">Cell membrane</keyword>
<feature type="transmembrane region" description="Helical" evidence="8">
    <location>
        <begin position="179"/>
        <end position="197"/>
    </location>
</feature>
<evidence type="ECO:0000256" key="6">
    <source>
        <dbReference type="ARBA" id="ARBA00022989"/>
    </source>
</evidence>
<keyword evidence="4" id="KW-0997">Cell inner membrane</keyword>
<feature type="transmembrane region" description="Helical" evidence="8">
    <location>
        <begin position="153"/>
        <end position="173"/>
    </location>
</feature>
<reference evidence="9 10" key="1">
    <citation type="submission" date="2019-03" db="EMBL/GenBank/DDBJ databases">
        <title>Genomic Encyclopedia of Type Strains, Phase IV (KMG-IV): sequencing the most valuable type-strain genomes for metagenomic binning, comparative biology and taxonomic classification.</title>
        <authorList>
            <person name="Goeker M."/>
        </authorList>
    </citation>
    <scope>NUCLEOTIDE SEQUENCE [LARGE SCALE GENOMIC DNA]</scope>
    <source>
        <strain evidence="9 10">DSM 16730</strain>
    </source>
</reference>
<dbReference type="EMBL" id="SMBY01000001">
    <property type="protein sequence ID" value="TCV09244.1"/>
    <property type="molecule type" value="Genomic_DNA"/>
</dbReference>
<dbReference type="AlphaFoldDB" id="A0A4R3VQ68"/>
<evidence type="ECO:0000313" key="9">
    <source>
        <dbReference type="EMBL" id="TCV09244.1"/>
    </source>
</evidence>
<comment type="caution">
    <text evidence="9">The sequence shown here is derived from an EMBL/GenBank/DDBJ whole genome shotgun (WGS) entry which is preliminary data.</text>
</comment>
<feature type="transmembrane region" description="Helical" evidence="8">
    <location>
        <begin position="261"/>
        <end position="278"/>
    </location>
</feature>
<feature type="transmembrane region" description="Helical" evidence="8">
    <location>
        <begin position="298"/>
        <end position="324"/>
    </location>
</feature>
<protein>
    <submittedName>
        <fullName evidence="9">Paraquat-inducible protein A</fullName>
    </submittedName>
</protein>
<dbReference type="PANTHER" id="PTHR30462:SF3">
    <property type="entry name" value="INTERMEMBRANE TRANSPORT PROTEIN PQIA"/>
    <property type="match status" value="1"/>
</dbReference>
<feature type="transmembrane region" description="Helical" evidence="8">
    <location>
        <begin position="60"/>
        <end position="85"/>
    </location>
</feature>
<gene>
    <name evidence="9" type="ORF">EDC54_101773</name>
</gene>
<evidence type="ECO:0000256" key="3">
    <source>
        <dbReference type="ARBA" id="ARBA00022475"/>
    </source>
</evidence>
<proteinExistence type="inferred from homology"/>
<comment type="similarity">
    <text evidence="2">Belongs to the PqiA family.</text>
</comment>
<dbReference type="NCBIfam" id="TIGR00155">
    <property type="entry name" value="pqiA_fam"/>
    <property type="match status" value="1"/>
</dbReference>
<evidence type="ECO:0000256" key="7">
    <source>
        <dbReference type="ARBA" id="ARBA00023136"/>
    </source>
</evidence>